<gene>
    <name evidence="2" type="ORF">OIU85_016706</name>
</gene>
<dbReference type="GO" id="GO:0016301">
    <property type="term" value="F:kinase activity"/>
    <property type="evidence" value="ECO:0007669"/>
    <property type="project" value="UniProtKB-KW"/>
</dbReference>
<dbReference type="OrthoDB" id="848545at2759"/>
<sequence>MVSRKRGKLMPRRAGSDLKNGNVLISGDSFGISSQKAVCEKDFPSLGSEDRQGVPDTARVSSPSLSSSVQSLPVGSSAFIVGEVWTLALAEVNINEQSIWSYIRLGEPIPKPRRGGYKFFV</sequence>
<comment type="caution">
    <text evidence="2">The sequence shown here is derived from an EMBL/GenBank/DDBJ whole genome shotgun (WGS) entry which is preliminary data.</text>
</comment>
<feature type="region of interest" description="Disordered" evidence="1">
    <location>
        <begin position="44"/>
        <end position="70"/>
    </location>
</feature>
<dbReference type="Proteomes" id="UP001151529">
    <property type="component" value="Chromosome 6"/>
</dbReference>
<proteinExistence type="predicted"/>
<feature type="compositionally biased region" description="Low complexity" evidence="1">
    <location>
        <begin position="60"/>
        <end position="70"/>
    </location>
</feature>
<reference evidence="2" key="1">
    <citation type="submission" date="2022-11" db="EMBL/GenBank/DDBJ databases">
        <authorList>
            <person name="Hyden B.L."/>
            <person name="Feng K."/>
            <person name="Yates T."/>
            <person name="Jawdy S."/>
            <person name="Smart L.B."/>
            <person name="Muchero W."/>
        </authorList>
    </citation>
    <scope>NUCLEOTIDE SEQUENCE</scope>
    <source>
        <tissue evidence="2">Shoot tip</tissue>
    </source>
</reference>
<keyword evidence="2" id="KW-0808">Transferase</keyword>
<keyword evidence="2" id="KW-0418">Kinase</keyword>
<dbReference type="PANTHER" id="PTHR34112">
    <property type="entry name" value="C-JUN-AMINO-TERMINAL KINASE-INTERACTING PROTEIN"/>
    <property type="match status" value="1"/>
</dbReference>
<evidence type="ECO:0000256" key="1">
    <source>
        <dbReference type="SAM" id="MobiDB-lite"/>
    </source>
</evidence>
<name>A0A9Q0ZQ30_SALVM</name>
<dbReference type="EMBL" id="JAPFFL010000002">
    <property type="protein sequence ID" value="KAJ6742648.1"/>
    <property type="molecule type" value="Genomic_DNA"/>
</dbReference>
<protein>
    <submittedName>
        <fullName evidence="2">C-JUN-AMINO-TERMINAL KINASE-INTERACTING PROTEIN</fullName>
    </submittedName>
</protein>
<evidence type="ECO:0000313" key="2">
    <source>
        <dbReference type="EMBL" id="KAJ6742648.1"/>
    </source>
</evidence>
<organism evidence="2 3">
    <name type="scientific">Salix viminalis</name>
    <name type="common">Common osier</name>
    <name type="synonym">Basket willow</name>
    <dbReference type="NCBI Taxonomy" id="40686"/>
    <lineage>
        <taxon>Eukaryota</taxon>
        <taxon>Viridiplantae</taxon>
        <taxon>Streptophyta</taxon>
        <taxon>Embryophyta</taxon>
        <taxon>Tracheophyta</taxon>
        <taxon>Spermatophyta</taxon>
        <taxon>Magnoliopsida</taxon>
        <taxon>eudicotyledons</taxon>
        <taxon>Gunneridae</taxon>
        <taxon>Pentapetalae</taxon>
        <taxon>rosids</taxon>
        <taxon>fabids</taxon>
        <taxon>Malpighiales</taxon>
        <taxon>Salicaceae</taxon>
        <taxon>Saliceae</taxon>
        <taxon>Salix</taxon>
    </lineage>
</organism>
<keyword evidence="3" id="KW-1185">Reference proteome</keyword>
<feature type="compositionally biased region" description="Basic and acidic residues" evidence="1">
    <location>
        <begin position="44"/>
        <end position="53"/>
    </location>
</feature>
<reference evidence="2" key="2">
    <citation type="journal article" date="2023" name="Int. J. Mol. Sci.">
        <title>De Novo Assembly and Annotation of 11 Diverse Shrub Willow (Salix) Genomes Reveals Novel Gene Organization in Sex-Linked Regions.</title>
        <authorList>
            <person name="Hyden B."/>
            <person name="Feng K."/>
            <person name="Yates T.B."/>
            <person name="Jawdy S."/>
            <person name="Cereghino C."/>
            <person name="Smart L.B."/>
            <person name="Muchero W."/>
        </authorList>
    </citation>
    <scope>NUCLEOTIDE SEQUENCE [LARGE SCALE GENOMIC DNA]</scope>
    <source>
        <tissue evidence="2">Shoot tip</tissue>
    </source>
</reference>
<evidence type="ECO:0000313" key="3">
    <source>
        <dbReference type="Proteomes" id="UP001151529"/>
    </source>
</evidence>
<dbReference type="AlphaFoldDB" id="A0A9Q0ZQ30"/>
<accession>A0A9Q0ZQ30</accession>
<dbReference type="PANTHER" id="PTHR34112:SF18">
    <property type="entry name" value="C-JUN-AMINO-TERMINAL KINASE-INTERACTING PROTEIN"/>
    <property type="match status" value="1"/>
</dbReference>